<dbReference type="EMBL" id="PGGC01000109">
    <property type="protein sequence ID" value="PJG58446.1"/>
    <property type="molecule type" value="Genomic_DNA"/>
</dbReference>
<dbReference type="GO" id="GO:0008962">
    <property type="term" value="F:phosphatidylglycerophosphatase activity"/>
    <property type="evidence" value="ECO:0007669"/>
    <property type="project" value="UniProtKB-EC"/>
</dbReference>
<keyword evidence="5" id="KW-1185">Reference proteome</keyword>
<keyword evidence="2" id="KW-1133">Transmembrane helix</keyword>
<dbReference type="GO" id="GO:0046872">
    <property type="term" value="F:metal ion binding"/>
    <property type="evidence" value="ECO:0007669"/>
    <property type="project" value="UniProtKB-KW"/>
</dbReference>
<comment type="function">
    <text evidence="1">Lipid phosphatase which dephosphorylates phosphatidylglycerophosphate (PGP) to phosphatidylglycerol (PG).</text>
</comment>
<dbReference type="GO" id="GO:0005886">
    <property type="term" value="C:plasma membrane"/>
    <property type="evidence" value="ECO:0007669"/>
    <property type="project" value="UniProtKB-SubCell"/>
</dbReference>
<comment type="pathway">
    <text evidence="1">Phospholipid metabolism; phosphatidylglycerol biosynthesis; phosphatidylglycerol from CDP-diacylglycerol: step 2/2.</text>
</comment>
<dbReference type="EC" id="3.1.3.27" evidence="1"/>
<feature type="transmembrane region" description="Helical" evidence="2">
    <location>
        <begin position="93"/>
        <end position="117"/>
    </location>
</feature>
<proteinExistence type="predicted"/>
<keyword evidence="1" id="KW-0378">Hydrolase</keyword>
<accession>A0A2H9U313</accession>
<feature type="domain" description="YutG/PgpA" evidence="3">
    <location>
        <begin position="22"/>
        <end position="159"/>
    </location>
</feature>
<keyword evidence="1" id="KW-0479">Metal-binding</keyword>
<dbReference type="SUPFAM" id="SSF101307">
    <property type="entry name" value="YutG-like"/>
    <property type="match status" value="1"/>
</dbReference>
<dbReference type="UniPathway" id="UPA00084">
    <property type="reaction ID" value="UER00504"/>
</dbReference>
<dbReference type="OrthoDB" id="9804091at2"/>
<name>A0A2H9U313_9GAMM</name>
<dbReference type="PANTHER" id="PTHR36305:SF1">
    <property type="entry name" value="PHOSPHATIDYLGLYCEROPHOSPHATASE A"/>
    <property type="match status" value="1"/>
</dbReference>
<feature type="transmembrane region" description="Helical" evidence="2">
    <location>
        <begin position="46"/>
        <end position="72"/>
    </location>
</feature>
<reference evidence="4 5" key="1">
    <citation type="submission" date="2017-11" db="EMBL/GenBank/DDBJ databases">
        <title>Draft genome sequence of environmental isolate Aeromonas cavernicola sp. nov. MDC 2508.</title>
        <authorList>
            <person name="Colston S.M."/>
            <person name="Navarro A."/>
            <person name="Martinez-Murcia A.J."/>
            <person name="Graf J."/>
        </authorList>
    </citation>
    <scope>NUCLEOTIDE SEQUENCE [LARGE SCALE GENOMIC DNA]</scope>
    <source>
        <strain evidence="4 5">MDC 2508</strain>
    </source>
</reference>
<comment type="catalytic activity">
    <reaction evidence="1">
        <text>a 1,2-diacyl-sn-glycero-3-phospho-(1'-sn-glycero-3'-phosphate) + H2O = a 1,2-diacyl-sn-glycero-3-phospho-(1'-sn-glycerol) + phosphate</text>
        <dbReference type="Rhea" id="RHEA:33751"/>
        <dbReference type="ChEBI" id="CHEBI:15377"/>
        <dbReference type="ChEBI" id="CHEBI:43474"/>
        <dbReference type="ChEBI" id="CHEBI:60110"/>
        <dbReference type="ChEBI" id="CHEBI:64716"/>
        <dbReference type="EC" id="3.1.3.27"/>
    </reaction>
</comment>
<comment type="cofactor">
    <cofactor evidence="1">
        <name>Mg(2+)</name>
        <dbReference type="ChEBI" id="CHEBI:18420"/>
    </cofactor>
</comment>
<dbReference type="CDD" id="cd06971">
    <property type="entry name" value="PgpA"/>
    <property type="match status" value="1"/>
</dbReference>
<gene>
    <name evidence="4" type="ORF">CUC53_12540</name>
</gene>
<evidence type="ECO:0000313" key="5">
    <source>
        <dbReference type="Proteomes" id="UP000235861"/>
    </source>
</evidence>
<evidence type="ECO:0000256" key="1">
    <source>
        <dbReference type="PIRNR" id="PIRNR006162"/>
    </source>
</evidence>
<comment type="subcellular location">
    <subcellularLocation>
        <location evidence="1">Cell inner membrane</location>
        <topology evidence="1">Multi-pass membrane protein</topology>
    </subcellularLocation>
</comment>
<dbReference type="PIRSF" id="PIRSF006162">
    <property type="entry name" value="PgpA"/>
    <property type="match status" value="1"/>
</dbReference>
<keyword evidence="1" id="KW-0997">Cell inner membrane</keyword>
<dbReference type="PANTHER" id="PTHR36305">
    <property type="entry name" value="PHOSPHATIDYLGLYCEROPHOSPHATASE A"/>
    <property type="match status" value="1"/>
</dbReference>
<dbReference type="Proteomes" id="UP000235861">
    <property type="component" value="Unassembled WGS sequence"/>
</dbReference>
<keyword evidence="1" id="KW-0595">Phospholipid degradation</keyword>
<dbReference type="AlphaFoldDB" id="A0A2H9U313"/>
<dbReference type="InterPro" id="IPR007686">
    <property type="entry name" value="YutG/PgpA"/>
</dbReference>
<evidence type="ECO:0000313" key="4">
    <source>
        <dbReference type="EMBL" id="PJG58446.1"/>
    </source>
</evidence>
<protein>
    <recommendedName>
        <fullName evidence="1">Phosphatidylglycerophosphatase A</fullName>
        <ecNumber evidence="1">3.1.3.27</ecNumber>
    </recommendedName>
    <alternativeName>
        <fullName evidence="1">Phosphatidylglycerolphosphate phosphatase A</fullName>
    </alternativeName>
</protein>
<evidence type="ECO:0000256" key="2">
    <source>
        <dbReference type="SAM" id="Phobius"/>
    </source>
</evidence>
<dbReference type="InterPro" id="IPR026037">
    <property type="entry name" value="PgpA"/>
</dbReference>
<keyword evidence="1" id="KW-0442">Lipid degradation</keyword>
<dbReference type="InterPro" id="IPR036681">
    <property type="entry name" value="PgpA-like_sf"/>
</dbReference>
<keyword evidence="1 2" id="KW-0812">Transmembrane</keyword>
<organism evidence="4 5">
    <name type="scientific">Aeromonas cavernicola</name>
    <dbReference type="NCBI Taxonomy" id="1006623"/>
    <lineage>
        <taxon>Bacteria</taxon>
        <taxon>Pseudomonadati</taxon>
        <taxon>Pseudomonadota</taxon>
        <taxon>Gammaproteobacteria</taxon>
        <taxon>Aeromonadales</taxon>
        <taxon>Aeromonadaceae</taxon>
        <taxon>Aeromonas</taxon>
    </lineage>
</organism>
<keyword evidence="1" id="KW-0443">Lipid metabolism</keyword>
<dbReference type="GO" id="GO:0009395">
    <property type="term" value="P:phospholipid catabolic process"/>
    <property type="evidence" value="ECO:0007669"/>
    <property type="project" value="UniProtKB-KW"/>
</dbReference>
<dbReference type="RefSeq" id="WP_100294469.1">
    <property type="nucleotide sequence ID" value="NZ_PGGC01000109.1"/>
</dbReference>
<keyword evidence="1" id="KW-1208">Phospholipid metabolism</keyword>
<comment type="caution">
    <text evidence="4">The sequence shown here is derived from an EMBL/GenBank/DDBJ whole genome shotgun (WGS) entry which is preliminary data.</text>
</comment>
<keyword evidence="1 2" id="KW-0472">Membrane</keyword>
<sequence length="164" mass="17744">MTFFMIKPELKRLSLKNPLHLLAVGFGSGLCPKAPGTMGTLAAVPLYLLASGLSTPWFIALLVVGFVAGIWICQSATDAIGAPDHGAIVWDEVIGFGVTMIAAPAGWQWVLAGFLLFRLFDVLKPWPISWFDRRIHGGLGIMLDDLIAGLLALCCMQLFAVWFA</sequence>
<evidence type="ECO:0000259" key="3">
    <source>
        <dbReference type="Pfam" id="PF04608"/>
    </source>
</evidence>
<dbReference type="Pfam" id="PF04608">
    <property type="entry name" value="PgpA"/>
    <property type="match status" value="1"/>
</dbReference>
<feature type="transmembrane region" description="Helical" evidence="2">
    <location>
        <begin position="137"/>
        <end position="163"/>
    </location>
</feature>
<dbReference type="GO" id="GO:0006655">
    <property type="term" value="P:phosphatidylglycerol biosynthetic process"/>
    <property type="evidence" value="ECO:0007669"/>
    <property type="project" value="UniProtKB-UniPathway"/>
</dbReference>
<keyword evidence="1" id="KW-1003">Cell membrane</keyword>
<keyword evidence="1" id="KW-0460">Magnesium</keyword>